<evidence type="ECO:0000256" key="2">
    <source>
        <dbReference type="ARBA" id="ARBA00008814"/>
    </source>
</evidence>
<organism evidence="9 10">
    <name type="scientific">Geodermatophilus poikilotrophus</name>
    <dbReference type="NCBI Taxonomy" id="1333667"/>
    <lineage>
        <taxon>Bacteria</taxon>
        <taxon>Bacillati</taxon>
        <taxon>Actinomycetota</taxon>
        <taxon>Actinomycetes</taxon>
        <taxon>Geodermatophilales</taxon>
        <taxon>Geodermatophilaceae</taxon>
        <taxon>Geodermatophilus</taxon>
    </lineage>
</organism>
<keyword evidence="4 7" id="KW-0732">Signal</keyword>
<evidence type="ECO:0000259" key="8">
    <source>
        <dbReference type="PROSITE" id="PS50983"/>
    </source>
</evidence>
<dbReference type="PANTHER" id="PTHR30532">
    <property type="entry name" value="IRON III DICITRATE-BINDING PERIPLASMIC PROTEIN"/>
    <property type="match status" value="1"/>
</dbReference>
<dbReference type="InterPro" id="IPR002491">
    <property type="entry name" value="ABC_transptr_periplasmic_BD"/>
</dbReference>
<sequence>MSKRAGPPRPSRLAVPLAVLTLSGALAACGGSEDDGSPPVAEPSSSSGAFPVTIENRFGTTEIPAEPQRVVTVGFNDQDFVLALGLTPVGERENLGEYDATTRPWAEELLPAEDIPTVGGEEINLEAVAALQPDLIVGVYSFMDRTVYDQLSGIAPTLAQTDEYADGATPWQEQTRLIGQALGRAEEAQQLVEDVEGQVEQAVEENPGFAGSSIAVDLTGVGSGHYLLGEDDLRTQFFTDLGFTVPDASTDLSQERLDLLNADVLAVNGYDQEDADADTLLSSLDVVTQGRTVLLGGYSGDVSAALGFGSPLSLPYLLDQAVPALAAAADGDPSTVVPALG</sequence>
<dbReference type="PANTHER" id="PTHR30532:SF24">
    <property type="entry name" value="FERRIC ENTEROBACTIN-BINDING PERIPLASMIC PROTEIN FEPB"/>
    <property type="match status" value="1"/>
</dbReference>
<protein>
    <submittedName>
        <fullName evidence="9">Iron complex transport system substrate-binding protein</fullName>
    </submittedName>
</protein>
<dbReference type="PROSITE" id="PS50983">
    <property type="entry name" value="FE_B12_PBP"/>
    <property type="match status" value="1"/>
</dbReference>
<name>A0A1H9YF18_9ACTN</name>
<feature type="signal peptide" evidence="7">
    <location>
        <begin position="1"/>
        <end position="27"/>
    </location>
</feature>
<evidence type="ECO:0000313" key="10">
    <source>
        <dbReference type="Proteomes" id="UP000198507"/>
    </source>
</evidence>
<dbReference type="AlphaFoldDB" id="A0A1H9YF18"/>
<keyword evidence="5" id="KW-0175">Coiled coil</keyword>
<feature type="region of interest" description="Disordered" evidence="6">
    <location>
        <begin position="30"/>
        <end position="50"/>
    </location>
</feature>
<evidence type="ECO:0000256" key="3">
    <source>
        <dbReference type="ARBA" id="ARBA00022448"/>
    </source>
</evidence>
<feature type="coiled-coil region" evidence="5">
    <location>
        <begin position="178"/>
        <end position="205"/>
    </location>
</feature>
<evidence type="ECO:0000256" key="5">
    <source>
        <dbReference type="SAM" id="Coils"/>
    </source>
</evidence>
<feature type="chain" id="PRO_5011554488" evidence="7">
    <location>
        <begin position="28"/>
        <end position="341"/>
    </location>
</feature>
<feature type="domain" description="Fe/B12 periplasmic-binding" evidence="8">
    <location>
        <begin position="69"/>
        <end position="329"/>
    </location>
</feature>
<dbReference type="OrthoDB" id="1846031at2"/>
<evidence type="ECO:0000256" key="1">
    <source>
        <dbReference type="ARBA" id="ARBA00004196"/>
    </source>
</evidence>
<dbReference type="GO" id="GO:0030288">
    <property type="term" value="C:outer membrane-bounded periplasmic space"/>
    <property type="evidence" value="ECO:0007669"/>
    <property type="project" value="TreeGrafter"/>
</dbReference>
<dbReference type="RefSeq" id="WP_091437481.1">
    <property type="nucleotide sequence ID" value="NZ_FOIE01000001.1"/>
</dbReference>
<dbReference type="Pfam" id="PF01497">
    <property type="entry name" value="Peripla_BP_2"/>
    <property type="match status" value="1"/>
</dbReference>
<dbReference type="PROSITE" id="PS51257">
    <property type="entry name" value="PROKAR_LIPOPROTEIN"/>
    <property type="match status" value="1"/>
</dbReference>
<reference evidence="10" key="1">
    <citation type="submission" date="2016-10" db="EMBL/GenBank/DDBJ databases">
        <authorList>
            <person name="Varghese N."/>
            <person name="Submissions S."/>
        </authorList>
    </citation>
    <scope>NUCLEOTIDE SEQUENCE [LARGE SCALE GENOMIC DNA]</scope>
    <source>
        <strain evidence="10">DSM 44209</strain>
    </source>
</reference>
<dbReference type="GO" id="GO:1901678">
    <property type="term" value="P:iron coordination entity transport"/>
    <property type="evidence" value="ECO:0007669"/>
    <property type="project" value="UniProtKB-ARBA"/>
</dbReference>
<dbReference type="SUPFAM" id="SSF53807">
    <property type="entry name" value="Helical backbone' metal receptor"/>
    <property type="match status" value="1"/>
</dbReference>
<comment type="subcellular location">
    <subcellularLocation>
        <location evidence="1">Cell envelope</location>
    </subcellularLocation>
</comment>
<dbReference type="Gene3D" id="3.40.50.1980">
    <property type="entry name" value="Nitrogenase molybdenum iron protein domain"/>
    <property type="match status" value="2"/>
</dbReference>
<evidence type="ECO:0000256" key="6">
    <source>
        <dbReference type="SAM" id="MobiDB-lite"/>
    </source>
</evidence>
<comment type="similarity">
    <text evidence="2">Belongs to the bacterial solute-binding protein 8 family.</text>
</comment>
<keyword evidence="3" id="KW-0813">Transport</keyword>
<evidence type="ECO:0000256" key="4">
    <source>
        <dbReference type="ARBA" id="ARBA00022729"/>
    </source>
</evidence>
<gene>
    <name evidence="9" type="ORF">SAMN04488546_0079</name>
</gene>
<dbReference type="EMBL" id="FOIE01000001">
    <property type="protein sequence ID" value="SES67607.1"/>
    <property type="molecule type" value="Genomic_DNA"/>
</dbReference>
<dbReference type="Proteomes" id="UP000198507">
    <property type="component" value="Unassembled WGS sequence"/>
</dbReference>
<keyword evidence="10" id="KW-1185">Reference proteome</keyword>
<proteinExistence type="inferred from homology"/>
<evidence type="ECO:0000256" key="7">
    <source>
        <dbReference type="SAM" id="SignalP"/>
    </source>
</evidence>
<evidence type="ECO:0000313" key="9">
    <source>
        <dbReference type="EMBL" id="SES67607.1"/>
    </source>
</evidence>
<dbReference type="InterPro" id="IPR051313">
    <property type="entry name" value="Bact_iron-sidero_bind"/>
</dbReference>
<accession>A0A1H9YF18</accession>
<dbReference type="CDD" id="cd01146">
    <property type="entry name" value="FhuD"/>
    <property type="match status" value="1"/>
</dbReference>